<proteinExistence type="predicted"/>
<dbReference type="OrthoDB" id="7240756at2"/>
<sequence>MYPKKYLPALLLIALPMSATAEHSLDGVNFTGPLITPNPNALPVGVFNVEPYLIHTKTTGLYDSHGDRHRTDSSTRQWQVALPISYGVSERLTAQVTLNAVHAYTEGRHSSGTRMGDTSLRFSYLLQAPNADGTRPAFAVAVAHRFPTGDYHRLDTNPLNGTGSGAQRSTLSFLGQQVVWMPNGRPLRWRANVSWSPVPPKVDVNGTSVYGTETDFRGTARPGHSLSASAAVEYSVDSRWVLVMEAAWSHAGVTSVTGRRMPGLAAESFHSPTQSDWSLAPAVEYHISPTIGIIAGVQFNIAGRNTASYVSPQAAVNMVF</sequence>
<organism evidence="2 3">
    <name type="scientific">Luteibacter rhizovicinus</name>
    <dbReference type="NCBI Taxonomy" id="242606"/>
    <lineage>
        <taxon>Bacteria</taxon>
        <taxon>Pseudomonadati</taxon>
        <taxon>Pseudomonadota</taxon>
        <taxon>Gammaproteobacteria</taxon>
        <taxon>Lysobacterales</taxon>
        <taxon>Rhodanobacteraceae</taxon>
        <taxon>Luteibacter</taxon>
    </lineage>
</organism>
<comment type="caution">
    <text evidence="2">The sequence shown here is derived from an EMBL/GenBank/DDBJ whole genome shotgun (WGS) entry which is preliminary data.</text>
</comment>
<keyword evidence="3" id="KW-1185">Reference proteome</keyword>
<protein>
    <submittedName>
        <fullName evidence="2">Outer membrane putative beta-barrel porin/alpha-amylase</fullName>
    </submittedName>
</protein>
<dbReference type="Proteomes" id="UP000295645">
    <property type="component" value="Unassembled WGS sequence"/>
</dbReference>
<evidence type="ECO:0000256" key="1">
    <source>
        <dbReference type="SAM" id="SignalP"/>
    </source>
</evidence>
<accession>A0A4R3YQS8</accession>
<dbReference type="AlphaFoldDB" id="A0A4R3YQS8"/>
<dbReference type="RefSeq" id="WP_132144990.1">
    <property type="nucleotide sequence ID" value="NZ_SMCS01000005.1"/>
</dbReference>
<dbReference type="SUPFAM" id="SSF56935">
    <property type="entry name" value="Porins"/>
    <property type="match status" value="1"/>
</dbReference>
<evidence type="ECO:0000313" key="3">
    <source>
        <dbReference type="Proteomes" id="UP000295645"/>
    </source>
</evidence>
<evidence type="ECO:0000313" key="2">
    <source>
        <dbReference type="EMBL" id="TCV93303.1"/>
    </source>
</evidence>
<feature type="chain" id="PRO_5020771796" evidence="1">
    <location>
        <begin position="22"/>
        <end position="320"/>
    </location>
</feature>
<reference evidence="2 3" key="1">
    <citation type="submission" date="2019-03" db="EMBL/GenBank/DDBJ databases">
        <title>Above-ground endophytic microbial communities from plants in different locations in the United States.</title>
        <authorList>
            <person name="Frank C."/>
        </authorList>
    </citation>
    <scope>NUCLEOTIDE SEQUENCE [LARGE SCALE GENOMIC DNA]</scope>
    <source>
        <strain evidence="2 3">LP_13_YM</strain>
    </source>
</reference>
<name>A0A4R3YQS8_9GAMM</name>
<dbReference type="EMBL" id="SMCS01000005">
    <property type="protein sequence ID" value="TCV93303.1"/>
    <property type="molecule type" value="Genomic_DNA"/>
</dbReference>
<feature type="signal peptide" evidence="1">
    <location>
        <begin position="1"/>
        <end position="21"/>
    </location>
</feature>
<gene>
    <name evidence="2" type="ORF">EC912_105163</name>
</gene>
<keyword evidence="1" id="KW-0732">Signal</keyword>
<dbReference type="InterPro" id="IPR025737">
    <property type="entry name" value="FApF"/>
</dbReference>
<dbReference type="Pfam" id="PF13557">
    <property type="entry name" value="Phenol_MetA_deg"/>
    <property type="match status" value="1"/>
</dbReference>